<evidence type="ECO:0000313" key="3">
    <source>
        <dbReference type="Proteomes" id="UP000025047"/>
    </source>
</evidence>
<dbReference type="Proteomes" id="UP000025047">
    <property type="component" value="Unassembled WGS sequence"/>
</dbReference>
<dbReference type="AlphaFoldDB" id="A0A017HGM4"/>
<evidence type="ECO:0000313" key="2">
    <source>
        <dbReference type="EMBL" id="EYD73323.1"/>
    </source>
</evidence>
<dbReference type="OrthoDB" id="19542at2"/>
<name>A0A017HGM4_9RHOB</name>
<comment type="caution">
    <text evidence="2">The sequence shown here is derived from an EMBL/GenBank/DDBJ whole genome shotgun (WGS) entry which is preliminary data.</text>
</comment>
<dbReference type="RefSeq" id="WP_033315437.1">
    <property type="nucleotide sequence ID" value="NZ_KB822996.1"/>
</dbReference>
<dbReference type="eggNOG" id="COG3637">
    <property type="taxonomic scope" value="Bacteria"/>
</dbReference>
<dbReference type="PATRIC" id="fig|1122180.6.peg.847"/>
<keyword evidence="2" id="KW-0449">Lipoprotein</keyword>
<dbReference type="Pfam" id="PF06082">
    <property type="entry name" value="YjbH"/>
    <property type="match status" value="1"/>
</dbReference>
<feature type="chain" id="PRO_5001492827" evidence="1">
    <location>
        <begin position="26"/>
        <end position="715"/>
    </location>
</feature>
<dbReference type="STRING" id="1122180.Lokhon_00853"/>
<organism evidence="2 3">
    <name type="scientific">Limimaricola hongkongensis DSM 17492</name>
    <dbReference type="NCBI Taxonomy" id="1122180"/>
    <lineage>
        <taxon>Bacteria</taxon>
        <taxon>Pseudomonadati</taxon>
        <taxon>Pseudomonadota</taxon>
        <taxon>Alphaproteobacteria</taxon>
        <taxon>Rhodobacterales</taxon>
        <taxon>Paracoccaceae</taxon>
        <taxon>Limimaricola</taxon>
    </lineage>
</organism>
<dbReference type="HOGENOM" id="CLU_007558_1_0_5"/>
<dbReference type="EMBL" id="APGJ01000003">
    <property type="protein sequence ID" value="EYD73323.1"/>
    <property type="molecule type" value="Genomic_DNA"/>
</dbReference>
<gene>
    <name evidence="2" type="ORF">Lokhon_00853</name>
</gene>
<keyword evidence="1" id="KW-0732">Signal</keyword>
<feature type="signal peptide" evidence="1">
    <location>
        <begin position="1"/>
        <end position="25"/>
    </location>
</feature>
<dbReference type="InterPro" id="IPR010344">
    <property type="entry name" value="YbjH"/>
</dbReference>
<sequence length="715" mass="77878">MTIRAMRRGGAVSLVALLAAGASGAQTVSDRGLSYTLYGTPGLIEMPSALSARDGQIAATIGGFDGQTRTTFTFQLLPKLSGSFRYSRIEDYSLPGSRGQVDDYFDRSFDLRYRFNDETARMPAFAIGLQDFLGTGAYGAEYLVATKTFGDTLRVSAGLGWGRFGSDGGFDNPLGLISSEFDTRPGLDFGEGGTFEIDQLFRGDAALFGGVEYAPTDKLTLKAEYSSDAYARETELGLIERDTPLNFGAVYRPLPGVQLGASWLHGSELALTGTFLIDPTERPYGPGLDPAPVPVKIRASDARAAQTWNRAALPEAQIGTALQQALAAEGVELSSIQLSDRAVRLRYTNTRYRAEAQAMGRIARMLSLGLPDSIERFTLEPMQRGLPLSAVTLSRSDIEALANTAGGTQALEERRVLDDAGPAQGLAPLPRVDDRFSWGLAPYARITVFDGDAPFQFEAGAQVTASYEITDSLVASGTLRQQLYTNRDDPELIVAEGDEPYPVRRNAALYAKEGTTGIRDLTLAQYGRLAPDVFARATAGYLEEMYGGVSTEVLWKPADSRLGLGAEVNYARQRDFDLGFGFQDYDVVTGHASAYYDFDNRFYGQVDVGRYLAGDWGATFTLDREFENGWSVGGYFTLTDVPFEDYGEGSFDKGIRVTIPLDYVVGQPTRREASSALASLQRDGGAKLRVDGRLYEVVRDGHLNDLEDGWGRFWK</sequence>
<reference evidence="2 3" key="1">
    <citation type="submission" date="2013-03" db="EMBL/GenBank/DDBJ databases">
        <authorList>
            <person name="Fiebig A."/>
            <person name="Goeker M."/>
            <person name="Klenk H.-P.P."/>
        </authorList>
    </citation>
    <scope>NUCLEOTIDE SEQUENCE [LARGE SCALE GENOMIC DNA]</scope>
    <source>
        <strain evidence="2 3">DSM 17492</strain>
    </source>
</reference>
<keyword evidence="3" id="KW-1185">Reference proteome</keyword>
<evidence type="ECO:0000256" key="1">
    <source>
        <dbReference type="SAM" id="SignalP"/>
    </source>
</evidence>
<protein>
    <submittedName>
        <fullName evidence="2">Putative outer membrane lipoprotein</fullName>
    </submittedName>
</protein>
<proteinExistence type="predicted"/>
<accession>A0A017HGM4</accession>